<dbReference type="AlphaFoldDB" id="A0A4Z2I167"/>
<evidence type="ECO:0000313" key="1">
    <source>
        <dbReference type="EMBL" id="TNN71024.1"/>
    </source>
</evidence>
<dbReference type="OrthoDB" id="10561997at2759"/>
<proteinExistence type="predicted"/>
<gene>
    <name evidence="1" type="ORF">EYF80_018685</name>
</gene>
<comment type="caution">
    <text evidence="1">The sequence shown here is derived from an EMBL/GenBank/DDBJ whole genome shotgun (WGS) entry which is preliminary data.</text>
</comment>
<protein>
    <submittedName>
        <fullName evidence="1">Uncharacterized protein</fullName>
    </submittedName>
</protein>
<reference evidence="1 2" key="1">
    <citation type="submission" date="2019-03" db="EMBL/GenBank/DDBJ databases">
        <title>First draft genome of Liparis tanakae, snailfish: a comprehensive survey of snailfish specific genes.</title>
        <authorList>
            <person name="Kim W."/>
            <person name="Song I."/>
            <person name="Jeong J.-H."/>
            <person name="Kim D."/>
            <person name="Kim S."/>
            <person name="Ryu S."/>
            <person name="Song J.Y."/>
            <person name="Lee S.K."/>
        </authorList>
    </citation>
    <scope>NUCLEOTIDE SEQUENCE [LARGE SCALE GENOMIC DNA]</scope>
    <source>
        <tissue evidence="1">Muscle</tissue>
    </source>
</reference>
<dbReference type="EMBL" id="SRLO01000155">
    <property type="protein sequence ID" value="TNN71024.1"/>
    <property type="molecule type" value="Genomic_DNA"/>
</dbReference>
<keyword evidence="2" id="KW-1185">Reference proteome</keyword>
<organism evidence="1 2">
    <name type="scientific">Liparis tanakae</name>
    <name type="common">Tanaka's snailfish</name>
    <dbReference type="NCBI Taxonomy" id="230148"/>
    <lineage>
        <taxon>Eukaryota</taxon>
        <taxon>Metazoa</taxon>
        <taxon>Chordata</taxon>
        <taxon>Craniata</taxon>
        <taxon>Vertebrata</taxon>
        <taxon>Euteleostomi</taxon>
        <taxon>Actinopterygii</taxon>
        <taxon>Neopterygii</taxon>
        <taxon>Teleostei</taxon>
        <taxon>Neoteleostei</taxon>
        <taxon>Acanthomorphata</taxon>
        <taxon>Eupercaria</taxon>
        <taxon>Perciformes</taxon>
        <taxon>Cottioidei</taxon>
        <taxon>Cottales</taxon>
        <taxon>Liparidae</taxon>
        <taxon>Liparis</taxon>
    </lineage>
</organism>
<evidence type="ECO:0000313" key="2">
    <source>
        <dbReference type="Proteomes" id="UP000314294"/>
    </source>
</evidence>
<name>A0A4Z2I167_9TELE</name>
<accession>A0A4Z2I167</accession>
<dbReference type="Proteomes" id="UP000314294">
    <property type="component" value="Unassembled WGS sequence"/>
</dbReference>
<sequence length="124" mass="14095">MTDERLQLPHCHCNCYYYKSNAWDNNAKVYLLCPVCALACYVKSTSATSLSPVCLTRPVDRCVHRKCPKSDARGRRDCSAKAFLTEKPETPAPYIRKLGLMELGTRRLLYTRELDPCPVPSKQP</sequence>